<evidence type="ECO:0000313" key="3">
    <source>
        <dbReference type="EMBL" id="NIH58035.1"/>
    </source>
</evidence>
<feature type="domain" description="Antirepressor protein C-terminal" evidence="2">
    <location>
        <begin position="157"/>
        <end position="267"/>
    </location>
</feature>
<dbReference type="Pfam" id="PF03374">
    <property type="entry name" value="ANT"/>
    <property type="match status" value="1"/>
</dbReference>
<proteinExistence type="predicted"/>
<accession>A0ABX0SLW7</accession>
<feature type="region of interest" description="Disordered" evidence="1">
    <location>
        <begin position="1"/>
        <end position="22"/>
    </location>
</feature>
<sequence length="276" mass="30537">MTLIQVGQPTAQSPFDSIRQTRPDGSEYWSARDLMVATGYDKWQNFEVAIERAKIAATNQGHEADHEFTEASKIGATRGIAVGPSTVRDYHLTRFAAYLVFMNGDPRKPEIAAAQAYFAVRTREAELAEQTRALPQSYAEALRELASEVEAHEVTKARVAVLEPPARAWQFLADARGDYSVADAAKILNRDPAISTGPVLLFKWMGKHGWAYRRESVWHPMQDKVNAGLLATKAQKPYWDTATEKLVVPPPQMRVTPKGLQKLYVALGGIDGKASA</sequence>
<reference evidence="3 4" key="1">
    <citation type="submission" date="2020-02" db="EMBL/GenBank/DDBJ databases">
        <title>Sequencing the genomes of 1000 actinobacteria strains.</title>
        <authorList>
            <person name="Klenk H.-P."/>
        </authorList>
    </citation>
    <scope>NUCLEOTIDE SEQUENCE [LARGE SCALE GENOMIC DNA]</scope>
    <source>
        <strain evidence="3 4">DSM 19609</strain>
    </source>
</reference>
<organism evidence="3 4">
    <name type="scientific">Brooklawnia cerclae</name>
    <dbReference type="NCBI Taxonomy" id="349934"/>
    <lineage>
        <taxon>Bacteria</taxon>
        <taxon>Bacillati</taxon>
        <taxon>Actinomycetota</taxon>
        <taxon>Actinomycetes</taxon>
        <taxon>Propionibacteriales</taxon>
        <taxon>Propionibacteriaceae</taxon>
        <taxon>Brooklawnia</taxon>
    </lineage>
</organism>
<dbReference type="InterPro" id="IPR005039">
    <property type="entry name" value="Ant_C"/>
</dbReference>
<dbReference type="RefSeq" id="WP_167168684.1">
    <property type="nucleotide sequence ID" value="NZ_BAAAOO010000007.1"/>
</dbReference>
<evidence type="ECO:0000313" key="4">
    <source>
        <dbReference type="Proteomes" id="UP000749311"/>
    </source>
</evidence>
<feature type="compositionally biased region" description="Polar residues" evidence="1">
    <location>
        <begin position="1"/>
        <end position="18"/>
    </location>
</feature>
<comment type="caution">
    <text evidence="3">The sequence shown here is derived from an EMBL/GenBank/DDBJ whole genome shotgun (WGS) entry which is preliminary data.</text>
</comment>
<evidence type="ECO:0000259" key="2">
    <source>
        <dbReference type="Pfam" id="PF03374"/>
    </source>
</evidence>
<gene>
    <name evidence="3" type="ORF">FB473_002680</name>
</gene>
<evidence type="ECO:0000256" key="1">
    <source>
        <dbReference type="SAM" id="MobiDB-lite"/>
    </source>
</evidence>
<dbReference type="Proteomes" id="UP000749311">
    <property type="component" value="Unassembled WGS sequence"/>
</dbReference>
<protein>
    <submittedName>
        <fullName evidence="3">DNA-damage-inducible protein D</fullName>
    </submittedName>
</protein>
<keyword evidence="4" id="KW-1185">Reference proteome</keyword>
<name>A0ABX0SLW7_9ACTN</name>
<dbReference type="EMBL" id="JAAMOZ010000001">
    <property type="protein sequence ID" value="NIH58035.1"/>
    <property type="molecule type" value="Genomic_DNA"/>
</dbReference>